<dbReference type="Proteomes" id="UP000185639">
    <property type="component" value="Unassembled WGS sequence"/>
</dbReference>
<evidence type="ECO:0000259" key="4">
    <source>
        <dbReference type="PROSITE" id="PS50949"/>
    </source>
</evidence>
<proteinExistence type="predicted"/>
<dbReference type="InterPro" id="IPR036388">
    <property type="entry name" value="WH-like_DNA-bd_sf"/>
</dbReference>
<dbReference type="OrthoDB" id="9799812at2"/>
<dbReference type="Pfam" id="PF07729">
    <property type="entry name" value="FCD"/>
    <property type="match status" value="1"/>
</dbReference>
<dbReference type="CDD" id="cd07377">
    <property type="entry name" value="WHTH_GntR"/>
    <property type="match status" value="1"/>
</dbReference>
<keyword evidence="2" id="KW-0238">DNA-binding</keyword>
<dbReference type="Gene3D" id="1.10.10.10">
    <property type="entry name" value="Winged helix-like DNA-binding domain superfamily/Winged helix DNA-binding domain"/>
    <property type="match status" value="1"/>
</dbReference>
<dbReference type="GO" id="GO:0003700">
    <property type="term" value="F:DNA-binding transcription factor activity"/>
    <property type="evidence" value="ECO:0007669"/>
    <property type="project" value="InterPro"/>
</dbReference>
<keyword evidence="3" id="KW-0804">Transcription</keyword>
<gene>
    <name evidence="5" type="ORF">SAMN05421686_10251</name>
</gene>
<dbReference type="PROSITE" id="PS50949">
    <property type="entry name" value="HTH_GNTR"/>
    <property type="match status" value="1"/>
</dbReference>
<accession>A0A1N7JJA8</accession>
<dbReference type="SUPFAM" id="SSF48008">
    <property type="entry name" value="GntR ligand-binding domain-like"/>
    <property type="match status" value="1"/>
</dbReference>
<feature type="domain" description="HTH gntR-type" evidence="4">
    <location>
        <begin position="1"/>
        <end position="68"/>
    </location>
</feature>
<dbReference type="Gene3D" id="1.20.120.530">
    <property type="entry name" value="GntR ligand-binding domain-like"/>
    <property type="match status" value="1"/>
</dbReference>
<evidence type="ECO:0000256" key="2">
    <source>
        <dbReference type="ARBA" id="ARBA00023125"/>
    </source>
</evidence>
<dbReference type="GO" id="GO:0003677">
    <property type="term" value="F:DNA binding"/>
    <property type="evidence" value="ECO:0007669"/>
    <property type="project" value="UniProtKB-KW"/>
</dbReference>
<evidence type="ECO:0000256" key="3">
    <source>
        <dbReference type="ARBA" id="ARBA00023163"/>
    </source>
</evidence>
<reference evidence="6" key="1">
    <citation type="submission" date="2017-01" db="EMBL/GenBank/DDBJ databases">
        <authorList>
            <person name="Varghese N."/>
            <person name="Submissions S."/>
        </authorList>
    </citation>
    <scope>NUCLEOTIDE SEQUENCE [LARGE SCALE GENOMIC DNA]</scope>
    <source>
        <strain evidence="6">DSM 24913</strain>
    </source>
</reference>
<dbReference type="InterPro" id="IPR008920">
    <property type="entry name" value="TF_FadR/GntR_C"/>
</dbReference>
<dbReference type="Pfam" id="PF00392">
    <property type="entry name" value="GntR"/>
    <property type="match status" value="1"/>
</dbReference>
<keyword evidence="1" id="KW-0805">Transcription regulation</keyword>
<sequence length="226" mass="26995">MNLAEKVYRQLKEDIFDFRMLPGDRFSESEVAERMQASRTPVREALYRLERDGYVQVYFRNGWQVRPFDFRYFEELYDVRIVLECEVVRRLCMESDRAERLAGLVTIWCCKPSQRQVDPVDVAFLDEEFHFGLLECGQNKQMEAIHKDVCERLRIVRRLDFYEPGRIQATYEEHSSILDAILSADSSRATRELTRHIELSRNTVRDITVHRIQEARQRYSTDLSRK</sequence>
<name>A0A1N7JJA8_9GAMM</name>
<evidence type="ECO:0000313" key="6">
    <source>
        <dbReference type="Proteomes" id="UP000185639"/>
    </source>
</evidence>
<dbReference type="PANTHER" id="PTHR43537">
    <property type="entry name" value="TRANSCRIPTIONAL REGULATOR, GNTR FAMILY"/>
    <property type="match status" value="1"/>
</dbReference>
<dbReference type="EMBL" id="FTOH01000002">
    <property type="protein sequence ID" value="SIS49351.1"/>
    <property type="molecule type" value="Genomic_DNA"/>
</dbReference>
<evidence type="ECO:0000256" key="1">
    <source>
        <dbReference type="ARBA" id="ARBA00023015"/>
    </source>
</evidence>
<dbReference type="SUPFAM" id="SSF46785">
    <property type="entry name" value="Winged helix' DNA-binding domain"/>
    <property type="match status" value="1"/>
</dbReference>
<dbReference type="SMART" id="SM00895">
    <property type="entry name" value="FCD"/>
    <property type="match status" value="1"/>
</dbReference>
<dbReference type="RefSeq" id="WP_076514228.1">
    <property type="nucleotide sequence ID" value="NZ_FTOH01000002.1"/>
</dbReference>
<dbReference type="SMART" id="SM00345">
    <property type="entry name" value="HTH_GNTR"/>
    <property type="match status" value="1"/>
</dbReference>
<dbReference type="PRINTS" id="PR00035">
    <property type="entry name" value="HTHGNTR"/>
</dbReference>
<dbReference type="InterPro" id="IPR000524">
    <property type="entry name" value="Tscrpt_reg_HTH_GntR"/>
</dbReference>
<protein>
    <submittedName>
        <fullName evidence="5">Transcriptional regulator, GntR family</fullName>
    </submittedName>
</protein>
<evidence type="ECO:0000313" key="5">
    <source>
        <dbReference type="EMBL" id="SIS49351.1"/>
    </source>
</evidence>
<dbReference type="AlphaFoldDB" id="A0A1N7JJA8"/>
<dbReference type="STRING" id="484498.SAMN05421686_10251"/>
<dbReference type="InterPro" id="IPR036390">
    <property type="entry name" value="WH_DNA-bd_sf"/>
</dbReference>
<keyword evidence="6" id="KW-1185">Reference proteome</keyword>
<dbReference type="InterPro" id="IPR011711">
    <property type="entry name" value="GntR_C"/>
</dbReference>
<organism evidence="5 6">
    <name type="scientific">Thalassolituus maritimus</name>
    <dbReference type="NCBI Taxonomy" id="484498"/>
    <lineage>
        <taxon>Bacteria</taxon>
        <taxon>Pseudomonadati</taxon>
        <taxon>Pseudomonadota</taxon>
        <taxon>Gammaproteobacteria</taxon>
        <taxon>Oceanospirillales</taxon>
        <taxon>Oceanospirillaceae</taxon>
        <taxon>Thalassolituus</taxon>
    </lineage>
</organism>
<dbReference type="PANTHER" id="PTHR43537:SF45">
    <property type="entry name" value="GNTR FAMILY REGULATORY PROTEIN"/>
    <property type="match status" value="1"/>
</dbReference>